<dbReference type="GO" id="GO:0005789">
    <property type="term" value="C:endoplasmic reticulum membrane"/>
    <property type="evidence" value="ECO:0007669"/>
    <property type="project" value="UniProtKB-SubCell"/>
</dbReference>
<dbReference type="Pfam" id="PF08449">
    <property type="entry name" value="UAA"/>
    <property type="match status" value="1"/>
</dbReference>
<keyword evidence="3" id="KW-0813">Transport</keyword>
<dbReference type="PANTHER" id="PTHR10778:SF10">
    <property type="entry name" value="SOLUTE CARRIER FAMILY 35 MEMBER B1"/>
    <property type="match status" value="1"/>
</dbReference>
<feature type="transmembrane region" description="Helical" evidence="9">
    <location>
        <begin position="211"/>
        <end position="236"/>
    </location>
</feature>
<dbReference type="EMBL" id="BDRX01000031">
    <property type="protein sequence ID" value="GBF92343.1"/>
    <property type="molecule type" value="Genomic_DNA"/>
</dbReference>
<proteinExistence type="inferred from homology"/>
<dbReference type="GO" id="GO:0005460">
    <property type="term" value="F:UDP-glucose transmembrane transporter activity"/>
    <property type="evidence" value="ECO:0007669"/>
    <property type="project" value="TreeGrafter"/>
</dbReference>
<dbReference type="InParanoid" id="A0A2V0P3B3"/>
<dbReference type="AlphaFoldDB" id="A0A2V0P3B3"/>
<protein>
    <submittedName>
        <fullName evidence="10">UDP-galactose UDP-glucose transporter</fullName>
    </submittedName>
</protein>
<gene>
    <name evidence="10" type="ORF">Rsub_05545</name>
</gene>
<keyword evidence="11" id="KW-1185">Reference proteome</keyword>
<keyword evidence="10" id="KW-0762">Sugar transport</keyword>
<reference evidence="10 11" key="1">
    <citation type="journal article" date="2018" name="Sci. Rep.">
        <title>Raphidocelis subcapitata (=Pseudokirchneriella subcapitata) provides an insight into genome evolution and environmental adaptations in the Sphaeropleales.</title>
        <authorList>
            <person name="Suzuki S."/>
            <person name="Yamaguchi H."/>
            <person name="Nakajima N."/>
            <person name="Kawachi M."/>
        </authorList>
    </citation>
    <scope>NUCLEOTIDE SEQUENCE [LARGE SCALE GENOMIC DNA]</scope>
    <source>
        <strain evidence="10 11">NIES-35</strain>
    </source>
</reference>
<accession>A0A2V0P3B3</accession>
<evidence type="ECO:0000256" key="4">
    <source>
        <dbReference type="ARBA" id="ARBA00022692"/>
    </source>
</evidence>
<feature type="transmembrane region" description="Helical" evidence="9">
    <location>
        <begin position="248"/>
        <end position="266"/>
    </location>
</feature>
<evidence type="ECO:0000256" key="5">
    <source>
        <dbReference type="ARBA" id="ARBA00022824"/>
    </source>
</evidence>
<dbReference type="Proteomes" id="UP000247498">
    <property type="component" value="Unassembled WGS sequence"/>
</dbReference>
<dbReference type="InterPro" id="IPR013657">
    <property type="entry name" value="SCL35B1-4/HUT1"/>
</dbReference>
<dbReference type="GO" id="GO:0000139">
    <property type="term" value="C:Golgi membrane"/>
    <property type="evidence" value="ECO:0007669"/>
    <property type="project" value="TreeGrafter"/>
</dbReference>
<sequence length="356" mass="37316">MPDLRTSVLLLLCAGGIYGAYLTQGVVSERLQISRFGAAQERFSNLEALNGAQSLVCFVWAYAIVLLQRRAAGKGAAEEEAGMPAWHDYWRPALTNSVGPAFGMIALKNISYPAQVLAKSTKMVPVMVVGTVLHGKRYSPLEYVCMMLVGVGVGLFARKSSSKVTTRLAAPNAPLGYTLCLLNLILDGYTNAAQDEINRRYKRNSPVHMMAWMNFWCALYYGAYLAASGVGGGLLAFCGRHPEAARDVLLFCVCGAVGQLFIFYTIKRFGALASTLICTTRKFFTILASVLLVGNPLLPAQWAAVGLVFGGLIASAVAKGRGGGGGGHHGGGGGGGGGAAAAAGAGKGGRGKRRVS</sequence>
<comment type="similarity">
    <text evidence="2">Belongs to the nucleotide-sugar transporter family. UDP-galactose:UMP antiporter (TC 2.A.7.11) subfamily.</text>
</comment>
<comment type="caution">
    <text evidence="10">The sequence shown here is derived from an EMBL/GenBank/DDBJ whole genome shotgun (WGS) entry which is preliminary data.</text>
</comment>
<feature type="region of interest" description="Disordered" evidence="8">
    <location>
        <begin position="327"/>
        <end position="356"/>
    </location>
</feature>
<evidence type="ECO:0000313" key="11">
    <source>
        <dbReference type="Proteomes" id="UP000247498"/>
    </source>
</evidence>
<feature type="transmembrane region" description="Helical" evidence="9">
    <location>
        <begin position="273"/>
        <end position="294"/>
    </location>
</feature>
<organism evidence="10 11">
    <name type="scientific">Raphidocelis subcapitata</name>
    <dbReference type="NCBI Taxonomy" id="307507"/>
    <lineage>
        <taxon>Eukaryota</taxon>
        <taxon>Viridiplantae</taxon>
        <taxon>Chlorophyta</taxon>
        <taxon>core chlorophytes</taxon>
        <taxon>Chlorophyceae</taxon>
        <taxon>CS clade</taxon>
        <taxon>Sphaeropleales</taxon>
        <taxon>Selenastraceae</taxon>
        <taxon>Raphidocelis</taxon>
    </lineage>
</organism>
<keyword evidence="7 9" id="KW-0472">Membrane</keyword>
<keyword evidence="4 9" id="KW-0812">Transmembrane</keyword>
<evidence type="ECO:0000256" key="2">
    <source>
        <dbReference type="ARBA" id="ARBA00008349"/>
    </source>
</evidence>
<dbReference type="GO" id="GO:0005459">
    <property type="term" value="F:UDP-galactose transmembrane transporter activity"/>
    <property type="evidence" value="ECO:0007669"/>
    <property type="project" value="TreeGrafter"/>
</dbReference>
<evidence type="ECO:0000256" key="3">
    <source>
        <dbReference type="ARBA" id="ARBA00022448"/>
    </source>
</evidence>
<evidence type="ECO:0000256" key="9">
    <source>
        <dbReference type="SAM" id="Phobius"/>
    </source>
</evidence>
<feature type="compositionally biased region" description="Gly residues" evidence="8">
    <location>
        <begin position="327"/>
        <end position="339"/>
    </location>
</feature>
<dbReference type="OrthoDB" id="1601at2759"/>
<evidence type="ECO:0000256" key="7">
    <source>
        <dbReference type="ARBA" id="ARBA00023136"/>
    </source>
</evidence>
<dbReference type="PANTHER" id="PTHR10778">
    <property type="entry name" value="SOLUTE CARRIER FAMILY 35 MEMBER B"/>
    <property type="match status" value="1"/>
</dbReference>
<evidence type="ECO:0000256" key="8">
    <source>
        <dbReference type="SAM" id="MobiDB-lite"/>
    </source>
</evidence>
<comment type="subcellular location">
    <subcellularLocation>
        <location evidence="1">Endoplasmic reticulum membrane</location>
        <topology evidence="1">Multi-pass membrane protein</topology>
    </subcellularLocation>
</comment>
<keyword evidence="6 9" id="KW-1133">Transmembrane helix</keyword>
<evidence type="ECO:0000313" key="10">
    <source>
        <dbReference type="EMBL" id="GBF92343.1"/>
    </source>
</evidence>
<evidence type="ECO:0000256" key="6">
    <source>
        <dbReference type="ARBA" id="ARBA00022989"/>
    </source>
</evidence>
<evidence type="ECO:0000256" key="1">
    <source>
        <dbReference type="ARBA" id="ARBA00004477"/>
    </source>
</evidence>
<dbReference type="FunCoup" id="A0A2V0P3B3">
    <property type="interactions" value="1450"/>
</dbReference>
<keyword evidence="5" id="KW-0256">Endoplasmic reticulum</keyword>
<name>A0A2V0P3B3_9CHLO</name>
<feature type="transmembrane region" description="Helical" evidence="9">
    <location>
        <begin position="49"/>
        <end position="67"/>
    </location>
</feature>